<organism evidence="1 2">
    <name type="scientific">Bizionia saleffrena</name>
    <dbReference type="NCBI Taxonomy" id="291189"/>
    <lineage>
        <taxon>Bacteria</taxon>
        <taxon>Pseudomonadati</taxon>
        <taxon>Bacteroidota</taxon>
        <taxon>Flavobacteriia</taxon>
        <taxon>Flavobacteriales</taxon>
        <taxon>Flavobacteriaceae</taxon>
        <taxon>Bizionia</taxon>
    </lineage>
</organism>
<reference evidence="1 2" key="1">
    <citation type="submission" date="2019-08" db="EMBL/GenBank/DDBJ databases">
        <title>Genomes of Antarctic Bizionia species.</title>
        <authorList>
            <person name="Bowman J.P."/>
        </authorList>
    </citation>
    <scope>NUCLEOTIDE SEQUENCE [LARGE SCALE GENOMIC DNA]</scope>
    <source>
        <strain evidence="1 2">HFD</strain>
    </source>
</reference>
<dbReference type="InterPro" id="IPR042252">
    <property type="entry name" value="MtfA_N"/>
</dbReference>
<dbReference type="PANTHER" id="PTHR30164">
    <property type="entry name" value="MTFA PEPTIDASE"/>
    <property type="match status" value="1"/>
</dbReference>
<accession>A0A8H2LFQ4</accession>
<dbReference type="GO" id="GO:0005829">
    <property type="term" value="C:cytosol"/>
    <property type="evidence" value="ECO:0007669"/>
    <property type="project" value="TreeGrafter"/>
</dbReference>
<dbReference type="InterPro" id="IPR010384">
    <property type="entry name" value="MtfA_fam"/>
</dbReference>
<sequence length="261" mass="30602">MIYIILFIILVGFGIFAFSKLKRKDVAPFPKHWGPVLEAEVAYYNILSSSEKQRFRKRMMAFLSEVTIEGVKLELEDLDRILIAASAVIPVFGFKEWYYNNLSGIILYPDTFNSDLQFADQNKDRRILGMVGNGRFENQMLLSRRALRQAFKNDTDKLNTPVHEFVHLIDKMDGITDGIPEQLLGRDYIKPWLELMHHEMQAINNDTSDIRKYASFNEAEFFAVVSEYFFERPQLFKKKHPELFKMLVLCFQQQPGKKRKN</sequence>
<comment type="caution">
    <text evidence="1">The sequence shown here is derived from an EMBL/GenBank/DDBJ whole genome shotgun (WGS) entry which is preliminary data.</text>
</comment>
<name>A0A8H2LFQ4_9FLAO</name>
<dbReference type="Proteomes" id="UP000323324">
    <property type="component" value="Unassembled WGS sequence"/>
</dbReference>
<dbReference type="RefSeq" id="WP_148368572.1">
    <property type="nucleotide sequence ID" value="NZ_VSKM01000003.1"/>
</dbReference>
<dbReference type="CDD" id="cd20169">
    <property type="entry name" value="Peptidase_M90_mtfA"/>
    <property type="match status" value="1"/>
</dbReference>
<keyword evidence="2" id="KW-1185">Reference proteome</keyword>
<evidence type="ECO:0000313" key="1">
    <source>
        <dbReference type="EMBL" id="TYB77283.1"/>
    </source>
</evidence>
<dbReference type="AlphaFoldDB" id="A0A8H2LFQ4"/>
<dbReference type="GO" id="GO:0004177">
    <property type="term" value="F:aminopeptidase activity"/>
    <property type="evidence" value="ECO:0007669"/>
    <property type="project" value="TreeGrafter"/>
</dbReference>
<dbReference type="PANTHER" id="PTHR30164:SF2">
    <property type="entry name" value="PROTEIN MTFA"/>
    <property type="match status" value="1"/>
</dbReference>
<dbReference type="GO" id="GO:0008237">
    <property type="term" value="F:metallopeptidase activity"/>
    <property type="evidence" value="ECO:0007669"/>
    <property type="project" value="InterPro"/>
</dbReference>
<dbReference type="Gene3D" id="1.10.472.150">
    <property type="entry name" value="Glucose-regulated metallo-peptidase M90, N-terminal domain"/>
    <property type="match status" value="1"/>
</dbReference>
<evidence type="ECO:0000313" key="2">
    <source>
        <dbReference type="Proteomes" id="UP000323324"/>
    </source>
</evidence>
<dbReference type="Pfam" id="PF06167">
    <property type="entry name" value="Peptidase_M90"/>
    <property type="match status" value="1"/>
</dbReference>
<proteinExistence type="predicted"/>
<dbReference type="InterPro" id="IPR024079">
    <property type="entry name" value="MetalloPept_cat_dom_sf"/>
</dbReference>
<protein>
    <submittedName>
        <fullName evidence="1">Zinc-dependent peptidase</fullName>
    </submittedName>
</protein>
<dbReference type="Gene3D" id="3.40.390.10">
    <property type="entry name" value="Collagenase (Catalytic Domain)"/>
    <property type="match status" value="1"/>
</dbReference>
<gene>
    <name evidence="1" type="ORF">ES676_03045</name>
</gene>
<dbReference type="SUPFAM" id="SSF55486">
    <property type="entry name" value="Metalloproteases ('zincins'), catalytic domain"/>
    <property type="match status" value="1"/>
</dbReference>
<dbReference type="EMBL" id="VSKM01000003">
    <property type="protein sequence ID" value="TYB77283.1"/>
    <property type="molecule type" value="Genomic_DNA"/>
</dbReference>